<organism evidence="4 5">
    <name type="scientific">Trichonephila clavata</name>
    <name type="common">Joro spider</name>
    <name type="synonym">Nephila clavata</name>
    <dbReference type="NCBI Taxonomy" id="2740835"/>
    <lineage>
        <taxon>Eukaryota</taxon>
        <taxon>Metazoa</taxon>
        <taxon>Ecdysozoa</taxon>
        <taxon>Arthropoda</taxon>
        <taxon>Chelicerata</taxon>
        <taxon>Arachnida</taxon>
        <taxon>Araneae</taxon>
        <taxon>Araneomorphae</taxon>
        <taxon>Entelegynae</taxon>
        <taxon>Araneoidea</taxon>
        <taxon>Nephilidae</taxon>
        <taxon>Trichonephila</taxon>
    </lineage>
</organism>
<dbReference type="InterPro" id="IPR032675">
    <property type="entry name" value="LRR_dom_sf"/>
</dbReference>
<protein>
    <submittedName>
        <fullName evidence="4">Uncharacterized protein</fullName>
    </submittedName>
</protein>
<feature type="chain" id="PRO_5036448065" evidence="3">
    <location>
        <begin position="20"/>
        <end position="319"/>
    </location>
</feature>
<comment type="caution">
    <text evidence="4">The sequence shown here is derived from an EMBL/GenBank/DDBJ whole genome shotgun (WGS) entry which is preliminary data.</text>
</comment>
<dbReference type="SUPFAM" id="SSF52058">
    <property type="entry name" value="L domain-like"/>
    <property type="match status" value="1"/>
</dbReference>
<evidence type="ECO:0000313" key="5">
    <source>
        <dbReference type="Proteomes" id="UP000887116"/>
    </source>
</evidence>
<dbReference type="PROSITE" id="PS51450">
    <property type="entry name" value="LRR"/>
    <property type="match status" value="1"/>
</dbReference>
<accession>A0A8X6M1P6</accession>
<keyword evidence="3" id="KW-0732">Signal</keyword>
<evidence type="ECO:0000256" key="2">
    <source>
        <dbReference type="ARBA" id="ARBA00022737"/>
    </source>
</evidence>
<dbReference type="EMBL" id="BMAO01028994">
    <property type="protein sequence ID" value="GFR28717.1"/>
    <property type="molecule type" value="Genomic_DNA"/>
</dbReference>
<dbReference type="PANTHER" id="PTHR45712:SF22">
    <property type="entry name" value="INSULIN-LIKE GROWTH FACTOR-BINDING PROTEIN COMPLEX ACID LABILE SUBUNIT"/>
    <property type="match status" value="1"/>
</dbReference>
<dbReference type="InterPro" id="IPR050333">
    <property type="entry name" value="SLRP"/>
</dbReference>
<dbReference type="AlphaFoldDB" id="A0A8X6M1P6"/>
<dbReference type="Proteomes" id="UP000887116">
    <property type="component" value="Unassembled WGS sequence"/>
</dbReference>
<keyword evidence="2" id="KW-0677">Repeat</keyword>
<reference evidence="4" key="1">
    <citation type="submission" date="2020-07" db="EMBL/GenBank/DDBJ databases">
        <title>Multicomponent nature underlies the extraordinary mechanical properties of spider dragline silk.</title>
        <authorList>
            <person name="Kono N."/>
            <person name="Nakamura H."/>
            <person name="Mori M."/>
            <person name="Yoshida Y."/>
            <person name="Ohtoshi R."/>
            <person name="Malay A.D."/>
            <person name="Moran D.A.P."/>
            <person name="Tomita M."/>
            <person name="Numata K."/>
            <person name="Arakawa K."/>
        </authorList>
    </citation>
    <scope>NUCLEOTIDE SEQUENCE</scope>
</reference>
<sequence>MSLAIFAGILFSAVILVEGEAPPCPPSQDVYPCFCEGDEVLTSINCESFSNLDKLYPVLKNVREHNISFVFLKSKLGDIPSDFFEGQKSVLLHFENCQIGSFGSKPFSGLENSLKSIFIYGSINKRRKDLETFPLGHLKKLESLQFQANDIKRLGNDWFNGGPESLEYLNLEANDIEELGDKAFASLVNVAQIWLGDNSFKKVSRSMFPRPANKLSLLEMSFSGYDELPEDMFHDMPALRRVIVSGNRLQTVPEATWGKIWDQLEEVYLERNVGFVCDERLKWIYQRKLPRILTGKCPTGSNSKLSGKNLAQLKLEDFE</sequence>
<name>A0A8X6M1P6_TRICU</name>
<proteinExistence type="predicted"/>
<keyword evidence="5" id="KW-1185">Reference proteome</keyword>
<evidence type="ECO:0000256" key="3">
    <source>
        <dbReference type="SAM" id="SignalP"/>
    </source>
</evidence>
<gene>
    <name evidence="4" type="primary">AVEN_28032_1</name>
    <name evidence="4" type="ORF">TNCT_395461</name>
</gene>
<dbReference type="InterPro" id="IPR003591">
    <property type="entry name" value="Leu-rich_rpt_typical-subtyp"/>
</dbReference>
<dbReference type="Pfam" id="PF13855">
    <property type="entry name" value="LRR_8"/>
    <property type="match status" value="1"/>
</dbReference>
<dbReference type="Gene3D" id="3.80.10.10">
    <property type="entry name" value="Ribonuclease Inhibitor"/>
    <property type="match status" value="1"/>
</dbReference>
<feature type="signal peptide" evidence="3">
    <location>
        <begin position="1"/>
        <end position="19"/>
    </location>
</feature>
<keyword evidence="1" id="KW-0433">Leucine-rich repeat</keyword>
<evidence type="ECO:0000256" key="1">
    <source>
        <dbReference type="ARBA" id="ARBA00022614"/>
    </source>
</evidence>
<evidence type="ECO:0000313" key="4">
    <source>
        <dbReference type="EMBL" id="GFR28717.1"/>
    </source>
</evidence>
<dbReference type="SMART" id="SM00369">
    <property type="entry name" value="LRR_TYP"/>
    <property type="match status" value="4"/>
</dbReference>
<dbReference type="InterPro" id="IPR001611">
    <property type="entry name" value="Leu-rich_rpt"/>
</dbReference>
<dbReference type="OrthoDB" id="676979at2759"/>
<dbReference type="PANTHER" id="PTHR45712">
    <property type="entry name" value="AGAP008170-PA"/>
    <property type="match status" value="1"/>
</dbReference>